<dbReference type="GO" id="GO:0005524">
    <property type="term" value="F:ATP binding"/>
    <property type="evidence" value="ECO:0007669"/>
    <property type="project" value="UniProtKB-KW"/>
</dbReference>
<dbReference type="PROSITE" id="PS51199">
    <property type="entry name" value="SF4_HELICASE"/>
    <property type="match status" value="1"/>
</dbReference>
<keyword evidence="5" id="KW-0378">Hydrolase</keyword>
<evidence type="ECO:0000259" key="12">
    <source>
        <dbReference type="PROSITE" id="PS51199"/>
    </source>
</evidence>
<dbReference type="Pfam" id="PF03796">
    <property type="entry name" value="DnaB_C"/>
    <property type="match status" value="1"/>
</dbReference>
<dbReference type="CDD" id="cd00984">
    <property type="entry name" value="DnaB_C"/>
    <property type="match status" value="1"/>
</dbReference>
<dbReference type="EMBL" id="MN604230">
    <property type="protein sequence ID" value="QGF21762.1"/>
    <property type="molecule type" value="Genomic_DNA"/>
</dbReference>
<evidence type="ECO:0000256" key="5">
    <source>
        <dbReference type="ARBA" id="ARBA00022801"/>
    </source>
</evidence>
<dbReference type="GO" id="GO:0003677">
    <property type="term" value="F:DNA binding"/>
    <property type="evidence" value="ECO:0007669"/>
    <property type="project" value="UniProtKB-KW"/>
</dbReference>
<dbReference type="SUPFAM" id="SSF48024">
    <property type="entry name" value="N-terminal domain of DnaB helicase"/>
    <property type="match status" value="1"/>
</dbReference>
<keyword evidence="4" id="KW-0547">Nucleotide-binding</keyword>
<evidence type="ECO:0000256" key="9">
    <source>
        <dbReference type="ARBA" id="ARBA00023235"/>
    </source>
</evidence>
<reference evidence="13 14" key="1">
    <citation type="submission" date="2019-10" db="EMBL/GenBank/DDBJ databases">
        <authorList>
            <person name="Kazantseva O."/>
            <person name="Piligrimova E."/>
            <person name="Shadrin A."/>
            <person name="Zagorodny V."/>
        </authorList>
    </citation>
    <scope>NUCLEOTIDE SEQUENCE [LARGE SCALE GENOMIC DNA]</scope>
</reference>
<dbReference type="Pfam" id="PF00772">
    <property type="entry name" value="DnaB"/>
    <property type="match status" value="1"/>
</dbReference>
<evidence type="ECO:0000256" key="11">
    <source>
        <dbReference type="ARBA" id="ARBA00048954"/>
    </source>
</evidence>
<evidence type="ECO:0000256" key="1">
    <source>
        <dbReference type="ARBA" id="ARBA00008428"/>
    </source>
</evidence>
<dbReference type="EC" id="5.6.2.3" evidence="10"/>
<keyword evidence="7" id="KW-0067">ATP-binding</keyword>
<dbReference type="InterPro" id="IPR036185">
    <property type="entry name" value="DNA_heli_DnaB-like_N_sf"/>
</dbReference>
<dbReference type="GO" id="GO:0006269">
    <property type="term" value="P:DNA replication, synthesis of primer"/>
    <property type="evidence" value="ECO:0007669"/>
    <property type="project" value="UniProtKB-KW"/>
</dbReference>
<proteinExistence type="inferred from homology"/>
<protein>
    <recommendedName>
        <fullName evidence="10">DNA 5'-3' helicase</fullName>
        <ecNumber evidence="10">5.6.2.3</ecNumber>
    </recommendedName>
</protein>
<evidence type="ECO:0000256" key="8">
    <source>
        <dbReference type="ARBA" id="ARBA00023125"/>
    </source>
</evidence>
<sequence length="442" mass="49632">MRLKEFYNADAERSVLRSLMSDDNEDCLTVAELKPADFFIQDHQRIFKGIQYLINKSVNPEQLAVVTLALETNGVELVAAISEIMAEETGNHNFKYHQKIVKDNARKRMIQRTIEHMQASLYEAGEMEEIEAMVMQSTDKLLSVGMAQGNTLKHIRDIAGETMKYLEVDRGEIRGVPTGLVDFDRMISGLNAQEFIVVGARPSMGKTAFALNLVLGAAEAGAIIAVYSLEMGEISLMLRMLSAKANINSKTLKKGGSSLNDEQWLHTSIALGNMSMQDIYISDASGVTVHKIKNDMAKLRKMNPGRKIICMIDYLQLVHGSKQYAGNRQQEISEISRTLKDITRTYDMNVVALSQLSRGVEQRQDKRPMMSDLRESGSIEQDADIIGFLYRDDYYDKESEARGLVELIIAKNREGEVGTVNLAFVKEYGKMVNLEPRYPEHG</sequence>
<accession>A0A5Q2F3Y8</accession>
<evidence type="ECO:0000256" key="3">
    <source>
        <dbReference type="ARBA" id="ARBA00022705"/>
    </source>
</evidence>
<evidence type="ECO:0000256" key="2">
    <source>
        <dbReference type="ARBA" id="ARBA00022515"/>
    </source>
</evidence>
<keyword evidence="9" id="KW-0413">Isomerase</keyword>
<keyword evidence="2" id="KW-0639">Primosome</keyword>
<dbReference type="GO" id="GO:0043139">
    <property type="term" value="F:5'-3' DNA helicase activity"/>
    <property type="evidence" value="ECO:0007669"/>
    <property type="project" value="UniProtKB-EC"/>
</dbReference>
<dbReference type="GO" id="GO:0016787">
    <property type="term" value="F:hydrolase activity"/>
    <property type="evidence" value="ECO:0007669"/>
    <property type="project" value="UniProtKB-KW"/>
</dbReference>
<dbReference type="SUPFAM" id="SSF52540">
    <property type="entry name" value="P-loop containing nucleoside triphosphate hydrolases"/>
    <property type="match status" value="1"/>
</dbReference>
<dbReference type="InterPro" id="IPR007692">
    <property type="entry name" value="DNA_helicase_DnaB"/>
</dbReference>
<comment type="similarity">
    <text evidence="1">Belongs to the helicase family. DnaB subfamily.</text>
</comment>
<evidence type="ECO:0000256" key="6">
    <source>
        <dbReference type="ARBA" id="ARBA00022806"/>
    </source>
</evidence>
<keyword evidence="8" id="KW-0238">DNA-binding</keyword>
<dbReference type="InterPro" id="IPR007694">
    <property type="entry name" value="DNA_helicase_DnaB-like_C"/>
</dbReference>
<evidence type="ECO:0000256" key="4">
    <source>
        <dbReference type="ARBA" id="ARBA00022741"/>
    </source>
</evidence>
<dbReference type="InterPro" id="IPR016136">
    <property type="entry name" value="DNA_helicase_N/primase_C"/>
</dbReference>
<comment type="catalytic activity">
    <reaction evidence="11">
        <text>ATP + H2O = ADP + phosphate + H(+)</text>
        <dbReference type="Rhea" id="RHEA:13065"/>
        <dbReference type="ChEBI" id="CHEBI:15377"/>
        <dbReference type="ChEBI" id="CHEBI:15378"/>
        <dbReference type="ChEBI" id="CHEBI:30616"/>
        <dbReference type="ChEBI" id="CHEBI:43474"/>
        <dbReference type="ChEBI" id="CHEBI:456216"/>
        <dbReference type="EC" id="5.6.2.3"/>
    </reaction>
</comment>
<evidence type="ECO:0000256" key="7">
    <source>
        <dbReference type="ARBA" id="ARBA00022840"/>
    </source>
</evidence>
<keyword evidence="14" id="KW-1185">Reference proteome</keyword>
<evidence type="ECO:0000313" key="13">
    <source>
        <dbReference type="EMBL" id="QGF21762.1"/>
    </source>
</evidence>
<keyword evidence="6 13" id="KW-0347">Helicase</keyword>
<dbReference type="Gene3D" id="3.40.50.300">
    <property type="entry name" value="P-loop containing nucleotide triphosphate hydrolases"/>
    <property type="match status" value="1"/>
</dbReference>
<dbReference type="Gene3D" id="1.10.860.10">
    <property type="entry name" value="DNAb Helicase, Chain A"/>
    <property type="match status" value="1"/>
</dbReference>
<organism evidence="13 14">
    <name type="scientific">Bacillus phage vB_BcM_Sam112</name>
    <dbReference type="NCBI Taxonomy" id="2663324"/>
    <lineage>
        <taxon>Viruses</taxon>
        <taxon>Duplodnaviria</taxon>
        <taxon>Heunggongvirae</taxon>
        <taxon>Uroviricota</taxon>
        <taxon>Caudoviricetes</taxon>
        <taxon>Trautnerviridae</taxon>
        <taxon>Prospektnaukivirus</taxon>
        <taxon>Prospektnaukivirus sam112</taxon>
    </lineage>
</organism>
<dbReference type="InterPro" id="IPR027417">
    <property type="entry name" value="P-loop_NTPase"/>
</dbReference>
<keyword evidence="3" id="KW-0235">DNA replication</keyword>
<dbReference type="NCBIfam" id="TIGR00665">
    <property type="entry name" value="DnaB"/>
    <property type="match status" value="1"/>
</dbReference>
<dbReference type="InterPro" id="IPR007693">
    <property type="entry name" value="DNA_helicase_DnaB-like_N"/>
</dbReference>
<evidence type="ECO:0000256" key="10">
    <source>
        <dbReference type="ARBA" id="ARBA00044969"/>
    </source>
</evidence>
<feature type="domain" description="SF4 helicase" evidence="12">
    <location>
        <begin position="169"/>
        <end position="438"/>
    </location>
</feature>
<dbReference type="Proteomes" id="UP000343370">
    <property type="component" value="Segment"/>
</dbReference>
<evidence type="ECO:0000313" key="14">
    <source>
        <dbReference type="Proteomes" id="UP000343370"/>
    </source>
</evidence>
<name>A0A5Q2F3Y8_9CAUD</name>
<dbReference type="PANTHER" id="PTHR30153">
    <property type="entry name" value="REPLICATIVE DNA HELICASE DNAB"/>
    <property type="match status" value="1"/>
</dbReference>
<dbReference type="PANTHER" id="PTHR30153:SF2">
    <property type="entry name" value="REPLICATIVE DNA HELICASE"/>
    <property type="match status" value="1"/>
</dbReference>
<gene>
    <name evidence="13" type="ORF">Sam112_gp60</name>
</gene>